<evidence type="ECO:0000259" key="8">
    <source>
        <dbReference type="PROSITE" id="PS51767"/>
    </source>
</evidence>
<dbReference type="InterPro" id="IPR021109">
    <property type="entry name" value="Peptidase_aspartic_dom_sf"/>
</dbReference>
<dbReference type="Proteomes" id="UP000007241">
    <property type="component" value="Unassembled WGS sequence"/>
</dbReference>
<evidence type="ECO:0000256" key="2">
    <source>
        <dbReference type="ARBA" id="ARBA00022670"/>
    </source>
</evidence>
<evidence type="ECO:0000256" key="1">
    <source>
        <dbReference type="ARBA" id="ARBA00007447"/>
    </source>
</evidence>
<accession>F4NVE0</accession>
<dbReference type="InParanoid" id="F4NVE0"/>
<evidence type="ECO:0000256" key="3">
    <source>
        <dbReference type="ARBA" id="ARBA00022729"/>
    </source>
</evidence>
<dbReference type="PANTHER" id="PTHR47965:SF12">
    <property type="entry name" value="ASPARTIC PROTEINASE 3-RELATED"/>
    <property type="match status" value="1"/>
</dbReference>
<sequence>MSVQNTTFKVSINAAASDLFVPVVGINDYTGQTINISPTGPTQTVSIIENDVNTGFGFQGTVSIPGTQLNSSNAPIFGIKSQDTNTLPIYTANQGYFGLGYPQGAKYVANPPTVVDAFISSGNMIKNEIALQMCSPVFSSLAYIDIGNSQPSTKCGSNGIPTIWASSPDRSSISLNVKAVTVNSNPIPFPASFQMGTGAAKWSQIDTIQSVILLPSSMFSIFVNALIGSGGLPPDLLQSSNLSPFLFGETVYRPAYTIFWYNLPTISFDIVSNQIGPDGINNATLRITLGPHQYIIKDAQGNFFMGISIGDDSKVVFGQSFLYSLNVVLDRANGYIGFSPGCACQTNVDGFPIIQPPNAGSIPSGIVSSGNSTTTTSTASQTAQSTQTAVVSSARKAAIPSGLGLSFISTLLVSIILLA</sequence>
<dbReference type="GO" id="GO:0004190">
    <property type="term" value="F:aspartic-type endopeptidase activity"/>
    <property type="evidence" value="ECO:0007669"/>
    <property type="project" value="UniProtKB-KW"/>
</dbReference>
<evidence type="ECO:0000256" key="6">
    <source>
        <dbReference type="ARBA" id="ARBA00023145"/>
    </source>
</evidence>
<gene>
    <name evidence="9" type="ORF">BATDEDRAFT_22586</name>
</gene>
<keyword evidence="5" id="KW-0378">Hydrolase</keyword>
<dbReference type="InterPro" id="IPR001461">
    <property type="entry name" value="Aspartic_peptidase_A1"/>
</dbReference>
<keyword evidence="10" id="KW-1185">Reference proteome</keyword>
<evidence type="ECO:0000313" key="10">
    <source>
        <dbReference type="Proteomes" id="UP000007241"/>
    </source>
</evidence>
<dbReference type="GeneID" id="18237977"/>
<dbReference type="RefSeq" id="XP_006675603.1">
    <property type="nucleotide sequence ID" value="XM_006675540.1"/>
</dbReference>
<reference evidence="9 10" key="1">
    <citation type="submission" date="2009-12" db="EMBL/GenBank/DDBJ databases">
        <title>The draft genome of Batrachochytrium dendrobatidis.</title>
        <authorList>
            <consortium name="US DOE Joint Genome Institute (JGI-PGF)"/>
            <person name="Kuo A."/>
            <person name="Salamov A."/>
            <person name="Schmutz J."/>
            <person name="Lucas S."/>
            <person name="Pitluck S."/>
            <person name="Rosenblum E."/>
            <person name="Stajich J."/>
            <person name="Eisen M."/>
            <person name="Grigoriev I.V."/>
        </authorList>
    </citation>
    <scope>NUCLEOTIDE SEQUENCE [LARGE SCALE GENOMIC DNA]</scope>
    <source>
        <strain evidence="10">JAM81 / FGSC 10211</strain>
    </source>
</reference>
<keyword evidence="4" id="KW-0064">Aspartyl protease</keyword>
<feature type="region of interest" description="Disordered" evidence="7">
    <location>
        <begin position="365"/>
        <end position="384"/>
    </location>
</feature>
<evidence type="ECO:0000256" key="4">
    <source>
        <dbReference type="ARBA" id="ARBA00022750"/>
    </source>
</evidence>
<dbReference type="OrthoDB" id="2152801at2759"/>
<keyword evidence="2" id="KW-0645">Protease</keyword>
<dbReference type="HOGENOM" id="CLU_037528_0_0_1"/>
<keyword evidence="6" id="KW-0865">Zymogen</keyword>
<dbReference type="Gene3D" id="2.40.70.10">
    <property type="entry name" value="Acid Proteases"/>
    <property type="match status" value="1"/>
</dbReference>
<dbReference type="InterPro" id="IPR033121">
    <property type="entry name" value="PEPTIDASE_A1"/>
</dbReference>
<dbReference type="PROSITE" id="PS51767">
    <property type="entry name" value="PEPTIDASE_A1"/>
    <property type="match status" value="1"/>
</dbReference>
<name>F4NVE0_BATDJ</name>
<dbReference type="SUPFAM" id="SSF50630">
    <property type="entry name" value="Acid proteases"/>
    <property type="match status" value="1"/>
</dbReference>
<dbReference type="PANTHER" id="PTHR47965">
    <property type="entry name" value="ASPARTYL PROTEASE-RELATED"/>
    <property type="match status" value="1"/>
</dbReference>
<comment type="similarity">
    <text evidence="1">Belongs to the peptidase A1 family.</text>
</comment>
<keyword evidence="3" id="KW-0732">Signal</keyword>
<evidence type="ECO:0000256" key="5">
    <source>
        <dbReference type="ARBA" id="ARBA00022801"/>
    </source>
</evidence>
<dbReference type="Pfam" id="PF00026">
    <property type="entry name" value="Asp"/>
    <property type="match status" value="1"/>
</dbReference>
<proteinExistence type="inferred from homology"/>
<dbReference type="EMBL" id="GL882879">
    <property type="protein sequence ID" value="EGF84493.1"/>
    <property type="molecule type" value="Genomic_DNA"/>
</dbReference>
<feature type="compositionally biased region" description="Low complexity" evidence="7">
    <location>
        <begin position="367"/>
        <end position="384"/>
    </location>
</feature>
<evidence type="ECO:0000313" key="9">
    <source>
        <dbReference type="EMBL" id="EGF84493.1"/>
    </source>
</evidence>
<dbReference type="AlphaFoldDB" id="F4NVE0"/>
<feature type="domain" description="Peptidase A1" evidence="8">
    <location>
        <begin position="1"/>
        <end position="339"/>
    </location>
</feature>
<evidence type="ECO:0000256" key="7">
    <source>
        <dbReference type="SAM" id="MobiDB-lite"/>
    </source>
</evidence>
<protein>
    <recommendedName>
        <fullName evidence="8">Peptidase A1 domain-containing protein</fullName>
    </recommendedName>
</protein>
<dbReference type="GO" id="GO:0006508">
    <property type="term" value="P:proteolysis"/>
    <property type="evidence" value="ECO:0007669"/>
    <property type="project" value="UniProtKB-KW"/>
</dbReference>
<dbReference type="FunFam" id="2.40.70.10:FF:000089">
    <property type="entry name" value="Uncharacterized protein"/>
    <property type="match status" value="1"/>
</dbReference>
<organism evidence="9 10">
    <name type="scientific">Batrachochytrium dendrobatidis (strain JAM81 / FGSC 10211)</name>
    <name type="common">Frog chytrid fungus</name>
    <dbReference type="NCBI Taxonomy" id="684364"/>
    <lineage>
        <taxon>Eukaryota</taxon>
        <taxon>Fungi</taxon>
        <taxon>Fungi incertae sedis</taxon>
        <taxon>Chytridiomycota</taxon>
        <taxon>Chytridiomycota incertae sedis</taxon>
        <taxon>Chytridiomycetes</taxon>
        <taxon>Rhizophydiales</taxon>
        <taxon>Rhizophydiales incertae sedis</taxon>
        <taxon>Batrachochytrium</taxon>
    </lineage>
</organism>